<accession>A0A182D1F8</accession>
<sequence>MAASYRVFQARLARHGVTAENVRKKCDSLLTAAPAVPYIAVIDDAPPATGRRRVSGSLKLLTTSGELRLPEYLREA</sequence>
<protein>
    <submittedName>
        <fullName evidence="1">Uncharacterized protein</fullName>
    </submittedName>
</protein>
<dbReference type="EMBL" id="AP014854">
    <property type="protein sequence ID" value="BAR98612.1"/>
    <property type="molecule type" value="Genomic_DNA"/>
</dbReference>
<proteinExistence type="predicted"/>
<organism evidence="1">
    <name type="scientific">Blastochloris viridis</name>
    <name type="common">Rhodopseudomonas viridis</name>
    <dbReference type="NCBI Taxonomy" id="1079"/>
    <lineage>
        <taxon>Bacteria</taxon>
        <taxon>Pseudomonadati</taxon>
        <taxon>Pseudomonadota</taxon>
        <taxon>Alphaproteobacteria</taxon>
        <taxon>Hyphomicrobiales</taxon>
        <taxon>Blastochloridaceae</taxon>
        <taxon>Blastochloris</taxon>
    </lineage>
</organism>
<name>A0A182D1F8_BLAVI</name>
<reference evidence="1" key="1">
    <citation type="journal article" date="2015" name="Genome Announc.">
        <title>Complete Genome Sequence of the Bacteriochlorophyll b-Producing Photosynthetic Bacterium Blastochloris viridis.</title>
        <authorList>
            <person name="Tsukatani Y."/>
            <person name="Hirose Y."/>
            <person name="Harada J."/>
            <person name="Misawa N."/>
            <person name="Mori K."/>
            <person name="Inoue K."/>
            <person name="Tamiaki H."/>
        </authorList>
    </citation>
    <scope>NUCLEOTIDE SEQUENCE [LARGE SCALE GENOMIC DNA]</scope>
    <source>
        <strain evidence="1">DSM 133</strain>
    </source>
</reference>
<evidence type="ECO:0000313" key="1">
    <source>
        <dbReference type="EMBL" id="BAR98612.1"/>
    </source>
</evidence>
<gene>
    <name evidence="1" type="ORF">BV133_1019</name>
</gene>
<dbReference type="AlphaFoldDB" id="A0A182D1F8"/>
<dbReference type="RefSeq" id="WP_145911905.1">
    <property type="nucleotide sequence ID" value="NZ_AP014854.2"/>
</dbReference>